<dbReference type="EMBL" id="CAAGRJ010041382">
    <property type="protein sequence ID" value="VFV47854.1"/>
    <property type="molecule type" value="Genomic_DNA"/>
</dbReference>
<name>A0A485PTX1_LYNPA</name>
<feature type="non-terminal residue" evidence="2">
    <location>
        <position position="1"/>
    </location>
</feature>
<dbReference type="GO" id="GO:0016042">
    <property type="term" value="P:lipid catabolic process"/>
    <property type="evidence" value="ECO:0007669"/>
    <property type="project" value="UniProtKB-KW"/>
</dbReference>
<dbReference type="PANTHER" id="PTHR11852">
    <property type="entry name" value="PLATELET-ACTIVATING FACTOR ACETYLHYDROLASE"/>
    <property type="match status" value="1"/>
</dbReference>
<dbReference type="GO" id="GO:0005737">
    <property type="term" value="C:cytoplasm"/>
    <property type="evidence" value="ECO:0007669"/>
    <property type="project" value="TreeGrafter"/>
</dbReference>
<organism evidence="2 3">
    <name type="scientific">Lynx pardinus</name>
    <name type="common">Iberian lynx</name>
    <name type="synonym">Felis pardina</name>
    <dbReference type="NCBI Taxonomy" id="191816"/>
    <lineage>
        <taxon>Eukaryota</taxon>
        <taxon>Metazoa</taxon>
        <taxon>Chordata</taxon>
        <taxon>Craniata</taxon>
        <taxon>Vertebrata</taxon>
        <taxon>Euteleostomi</taxon>
        <taxon>Mammalia</taxon>
        <taxon>Eutheria</taxon>
        <taxon>Laurasiatheria</taxon>
        <taxon>Carnivora</taxon>
        <taxon>Feliformia</taxon>
        <taxon>Felidae</taxon>
        <taxon>Felinae</taxon>
        <taxon>Lynx</taxon>
    </lineage>
</organism>
<dbReference type="Proteomes" id="UP000386466">
    <property type="component" value="Unassembled WGS sequence"/>
</dbReference>
<keyword evidence="1" id="KW-0442">Lipid degradation</keyword>
<evidence type="ECO:0000313" key="2">
    <source>
        <dbReference type="EMBL" id="VFV47854.1"/>
    </source>
</evidence>
<keyword evidence="3" id="KW-1185">Reference proteome</keyword>
<dbReference type="PANTHER" id="PTHR11852:SF1">
    <property type="entry name" value="PLATELET-ACTIVATING FACTOR ACETYLHYDROLASE IB SUBUNIT ALPHA2"/>
    <property type="match status" value="1"/>
</dbReference>
<accession>A0A485PTX1</accession>
<evidence type="ECO:0000313" key="3">
    <source>
        <dbReference type="Proteomes" id="UP000386466"/>
    </source>
</evidence>
<proteinExistence type="predicted"/>
<sequence>EKPHPLRQKNTRVNQQLKVSLPKLANVQLLGTDGSFMHLDCAVSCHDVFYLLHLTGGGYAEFCKPLHELIMQLLEDIPGESNHHCLTSSYQCQ</sequence>
<keyword evidence="1" id="KW-0443">Lipid metabolism</keyword>
<reference evidence="2 3" key="1">
    <citation type="submission" date="2019-01" db="EMBL/GenBank/DDBJ databases">
        <authorList>
            <person name="Alioto T."/>
            <person name="Alioto T."/>
        </authorList>
    </citation>
    <scope>NUCLEOTIDE SEQUENCE [LARGE SCALE GENOMIC DNA]</scope>
</reference>
<gene>
    <name evidence="2" type="ORF">LYPA_23C000857</name>
</gene>
<protein>
    <submittedName>
        <fullName evidence="2">Platelet-activating factor isoform</fullName>
    </submittedName>
</protein>
<dbReference type="AlphaFoldDB" id="A0A485PTX1"/>
<evidence type="ECO:0000256" key="1">
    <source>
        <dbReference type="ARBA" id="ARBA00022963"/>
    </source>
</evidence>
<dbReference type="GO" id="GO:0047179">
    <property type="term" value="F:platelet-activating factor acetyltransferase activity"/>
    <property type="evidence" value="ECO:0007669"/>
    <property type="project" value="TreeGrafter"/>
</dbReference>